<dbReference type="EMBL" id="VLTO01000012">
    <property type="protein sequence ID" value="KAA0175724.1"/>
    <property type="molecule type" value="Genomic_DNA"/>
</dbReference>
<gene>
    <name evidence="5" type="ORF">FNF27_02810</name>
    <name evidence="4" type="ORF">FNF28_01176</name>
    <name evidence="2" type="ORF">FNF29_03186</name>
    <name evidence="3" type="ORF">FNF31_05830</name>
</gene>
<protein>
    <submittedName>
        <fullName evidence="2">Uncharacterized protein</fullName>
    </submittedName>
</protein>
<name>A0A5A8CKW0_CAFRO</name>
<evidence type="ECO:0000313" key="9">
    <source>
        <dbReference type="Proteomes" id="UP000325113"/>
    </source>
</evidence>
<evidence type="ECO:0000313" key="6">
    <source>
        <dbReference type="Proteomes" id="UP000322899"/>
    </source>
</evidence>
<keyword evidence="7" id="KW-1185">Reference proteome</keyword>
<proteinExistence type="predicted"/>
<evidence type="ECO:0000313" key="7">
    <source>
        <dbReference type="Proteomes" id="UP000323011"/>
    </source>
</evidence>
<organism evidence="2 7">
    <name type="scientific">Cafeteria roenbergensis</name>
    <name type="common">Marine flagellate</name>
    <dbReference type="NCBI Taxonomy" id="33653"/>
    <lineage>
        <taxon>Eukaryota</taxon>
        <taxon>Sar</taxon>
        <taxon>Stramenopiles</taxon>
        <taxon>Bigyra</taxon>
        <taxon>Opalozoa</taxon>
        <taxon>Bicosoecida</taxon>
        <taxon>Cafeteriaceae</taxon>
        <taxon>Cafeteria</taxon>
    </lineage>
</organism>
<dbReference type="Proteomes" id="UP000324907">
    <property type="component" value="Unassembled WGS sequence"/>
</dbReference>
<evidence type="ECO:0000313" key="8">
    <source>
        <dbReference type="Proteomes" id="UP000324907"/>
    </source>
</evidence>
<feature type="compositionally biased region" description="Basic and acidic residues" evidence="1">
    <location>
        <begin position="233"/>
        <end position="243"/>
    </location>
</feature>
<dbReference type="PANTHER" id="PTHR47026:SF2">
    <property type="entry name" value="FLAGELLAR ASSOCIATED PROTEIN"/>
    <property type="match status" value="1"/>
</dbReference>
<dbReference type="PANTHER" id="PTHR47026">
    <property type="entry name" value="PIGMENTOSA GTPASE REGULATOR-LIKE PROTEIN, PUTATIVE-RELATED"/>
    <property type="match status" value="1"/>
</dbReference>
<dbReference type="OrthoDB" id="8062037at2759"/>
<evidence type="ECO:0000313" key="3">
    <source>
        <dbReference type="EMBL" id="KAA0156907.1"/>
    </source>
</evidence>
<dbReference type="Proteomes" id="UP000323011">
    <property type="component" value="Unassembled WGS sequence"/>
</dbReference>
<dbReference type="Proteomes" id="UP000322899">
    <property type="component" value="Unassembled WGS sequence"/>
</dbReference>
<evidence type="ECO:0000256" key="1">
    <source>
        <dbReference type="SAM" id="MobiDB-lite"/>
    </source>
</evidence>
<evidence type="ECO:0000313" key="2">
    <source>
        <dbReference type="EMBL" id="KAA0153369.1"/>
    </source>
</evidence>
<dbReference type="EMBL" id="VLTL01000010">
    <property type="protein sequence ID" value="KAA0170903.1"/>
    <property type="molecule type" value="Genomic_DNA"/>
</dbReference>
<feature type="compositionally biased region" description="Polar residues" evidence="1">
    <location>
        <begin position="245"/>
        <end position="256"/>
    </location>
</feature>
<dbReference type="AlphaFoldDB" id="A0A5A8CKW0"/>
<evidence type="ECO:0000313" key="5">
    <source>
        <dbReference type="EMBL" id="KAA0175724.1"/>
    </source>
</evidence>
<evidence type="ECO:0000313" key="4">
    <source>
        <dbReference type="EMBL" id="KAA0170903.1"/>
    </source>
</evidence>
<dbReference type="OMA" id="HSWNARI"/>
<sequence length="256" mass="30889">MADSAMVAVHEDLAFEDEAVKDFIAILEEHRLNCERQGKYVEADIARARLDELRVHEENRRREAMRARQLAERLGVEEAHMLEFQQFNVEWDRRMADYEENAARLILAMKERHVAELREFQQKLIARATIPRHSKEYLNLRRIQDVLAKQKNYAEAAKIKQKADELMAFEEEKWNNERQAEMYQKEMRFKQKLRLELHALKKRIQQGKAEMTRQRQGELERLLQRYQNVKRELEQQQRMERVRSAKQSTIRNRSSK</sequence>
<comment type="caution">
    <text evidence="2">The sequence shown here is derived from an EMBL/GenBank/DDBJ whole genome shotgun (WGS) entry which is preliminary data.</text>
</comment>
<accession>A0A5A8CKW0</accession>
<dbReference type="EMBL" id="VLTN01000016">
    <property type="protein sequence ID" value="KAA0153369.1"/>
    <property type="molecule type" value="Genomic_DNA"/>
</dbReference>
<feature type="region of interest" description="Disordered" evidence="1">
    <location>
        <begin position="233"/>
        <end position="256"/>
    </location>
</feature>
<dbReference type="EMBL" id="VLTM01000080">
    <property type="protein sequence ID" value="KAA0156907.1"/>
    <property type="molecule type" value="Genomic_DNA"/>
</dbReference>
<reference evidence="6 7" key="1">
    <citation type="submission" date="2019-07" db="EMBL/GenBank/DDBJ databases">
        <title>Genomes of Cafeteria roenbergensis.</title>
        <authorList>
            <person name="Fischer M.G."/>
            <person name="Hackl T."/>
            <person name="Roman M."/>
        </authorList>
    </citation>
    <scope>NUCLEOTIDE SEQUENCE [LARGE SCALE GENOMIC DNA]</scope>
    <source>
        <strain evidence="2 7">BVI</strain>
        <strain evidence="3 9">Cflag</strain>
        <strain evidence="5 6">E4-10P</strain>
        <strain evidence="4 8">RCC970-E3</strain>
    </source>
</reference>
<dbReference type="Proteomes" id="UP000325113">
    <property type="component" value="Unassembled WGS sequence"/>
</dbReference>